<organism evidence="2 3">
    <name type="scientific">Agromyces archimandritae</name>
    <dbReference type="NCBI Taxonomy" id="2781962"/>
    <lineage>
        <taxon>Bacteria</taxon>
        <taxon>Bacillati</taxon>
        <taxon>Actinomycetota</taxon>
        <taxon>Actinomycetes</taxon>
        <taxon>Micrococcales</taxon>
        <taxon>Microbacteriaceae</taxon>
        <taxon>Agromyces</taxon>
    </lineage>
</organism>
<dbReference type="EMBL" id="CP071696">
    <property type="protein sequence ID" value="QTX03482.1"/>
    <property type="molecule type" value="Genomic_DNA"/>
</dbReference>
<dbReference type="SUPFAM" id="SSF46785">
    <property type="entry name" value="Winged helix' DNA-binding domain"/>
    <property type="match status" value="1"/>
</dbReference>
<reference evidence="2" key="1">
    <citation type="submission" date="2021-03" db="EMBL/GenBank/DDBJ databases">
        <title>Agromyces archimandritus sp. nov., isolated from the cockroach Archimandrita tessellata.</title>
        <authorList>
            <person name="Guzman J."/>
            <person name="Ortuzar M."/>
            <person name="Poehlein A."/>
            <person name="Daniel R."/>
            <person name="Trujillo M."/>
            <person name="Vilcinskas A."/>
        </authorList>
    </citation>
    <scope>NUCLEOTIDE SEQUENCE</scope>
    <source>
        <strain evidence="2">G127AT</strain>
    </source>
</reference>
<dbReference type="Gene3D" id="1.10.10.10">
    <property type="entry name" value="Winged helix-like DNA-binding domain superfamily/Winged helix DNA-binding domain"/>
    <property type="match status" value="1"/>
</dbReference>
<accession>A0A975FKL4</accession>
<dbReference type="PANTHER" id="PTHR18964">
    <property type="entry name" value="ROK (REPRESSOR, ORF, KINASE) FAMILY"/>
    <property type="match status" value="1"/>
</dbReference>
<dbReference type="InterPro" id="IPR036388">
    <property type="entry name" value="WH-like_DNA-bd_sf"/>
</dbReference>
<dbReference type="AlphaFoldDB" id="A0A975FKL4"/>
<evidence type="ECO:0000313" key="2">
    <source>
        <dbReference type="EMBL" id="QTX03482.1"/>
    </source>
</evidence>
<evidence type="ECO:0000313" key="3">
    <source>
        <dbReference type="Proteomes" id="UP000671914"/>
    </source>
</evidence>
<proteinExistence type="inferred from homology"/>
<protein>
    <submittedName>
        <fullName evidence="2">ROK family transcriptional regulator</fullName>
    </submittedName>
</protein>
<gene>
    <name evidence="2" type="ORF">G127AT_08920</name>
</gene>
<dbReference type="Gene3D" id="3.30.420.40">
    <property type="match status" value="2"/>
</dbReference>
<evidence type="ECO:0000256" key="1">
    <source>
        <dbReference type="ARBA" id="ARBA00006479"/>
    </source>
</evidence>
<name>A0A975FKL4_9MICO</name>
<dbReference type="InterPro" id="IPR043129">
    <property type="entry name" value="ATPase_NBD"/>
</dbReference>
<dbReference type="KEGG" id="aarc:G127AT_08920"/>
<keyword evidence="3" id="KW-1185">Reference proteome</keyword>
<dbReference type="SUPFAM" id="SSF53067">
    <property type="entry name" value="Actin-like ATPase domain"/>
    <property type="match status" value="1"/>
</dbReference>
<dbReference type="InterPro" id="IPR036390">
    <property type="entry name" value="WH_DNA-bd_sf"/>
</dbReference>
<dbReference type="Proteomes" id="UP000671914">
    <property type="component" value="Chromosome"/>
</dbReference>
<dbReference type="Pfam" id="PF00480">
    <property type="entry name" value="ROK"/>
    <property type="match status" value="1"/>
</dbReference>
<dbReference type="RefSeq" id="WP_210896110.1">
    <property type="nucleotide sequence ID" value="NZ_CP071696.1"/>
</dbReference>
<sequence length="407" mass="41978">METSGESSGTTATLEGARRTQARRVLMHLATAGPAARTDVAAATGLSRHAIATITAKLAEAGLLRAGDARTGTRSTQYEYVDAEGDLVTLVLGVDAATATVSAFDGTELVRYLEPLGQTPDALDALAAVLRRSLAHVERAEGRVVDVSVVVPSAVAGDPQVVVNDTAFGWGTCDVIGGLAERAPGLAELAGTLPSGIRLVSLGAAAARAELDGLPVDDLLYLSSDAAITGAIVSGGRLVRGGHGLAGDLAHLPVDYDGVRCECGQRGCLVTVAGPDIVLERAGLAPFAEEAGRLAALDEFVDLVRAGDDRANWSWLDASLWIGRALQMLALAVDPSVIVLGGTWAELPDEIRAAFRANRPVLGDTTLADIPPIVVASAGPDSALQGARQAARERIIDERLSEAFPAH</sequence>
<comment type="similarity">
    <text evidence="1">Belongs to the ROK (NagC/XylR) family.</text>
</comment>
<dbReference type="InterPro" id="IPR000600">
    <property type="entry name" value="ROK"/>
</dbReference>
<dbReference type="PANTHER" id="PTHR18964:SF149">
    <property type="entry name" value="BIFUNCTIONAL UDP-N-ACETYLGLUCOSAMINE 2-EPIMERASE_N-ACETYLMANNOSAMINE KINASE"/>
    <property type="match status" value="1"/>
</dbReference>